<gene>
    <name evidence="2" type="primary">LOC107816755</name>
</gene>
<reference evidence="2" key="2">
    <citation type="submission" date="2025-08" db="UniProtKB">
        <authorList>
            <consortium name="RefSeq"/>
        </authorList>
    </citation>
    <scope>IDENTIFICATION</scope>
    <source>
        <tissue evidence="2">Leaf</tissue>
    </source>
</reference>
<organism evidence="1 2">
    <name type="scientific">Nicotiana tabacum</name>
    <name type="common">Common tobacco</name>
    <dbReference type="NCBI Taxonomy" id="4097"/>
    <lineage>
        <taxon>Eukaryota</taxon>
        <taxon>Viridiplantae</taxon>
        <taxon>Streptophyta</taxon>
        <taxon>Embryophyta</taxon>
        <taxon>Tracheophyta</taxon>
        <taxon>Spermatophyta</taxon>
        <taxon>Magnoliopsida</taxon>
        <taxon>eudicotyledons</taxon>
        <taxon>Gunneridae</taxon>
        <taxon>Pentapetalae</taxon>
        <taxon>asterids</taxon>
        <taxon>lamiids</taxon>
        <taxon>Solanales</taxon>
        <taxon>Solanaceae</taxon>
        <taxon>Nicotianoideae</taxon>
        <taxon>Nicotianeae</taxon>
        <taxon>Nicotiana</taxon>
    </lineage>
</organism>
<evidence type="ECO:0000313" key="2">
    <source>
        <dbReference type="RefSeq" id="XP_075086857.1"/>
    </source>
</evidence>
<proteinExistence type="predicted"/>
<sequence>MVDEFMVCVDRIIIATTCFGESESVVNGREISLLTNNDVANLSVENNSKEMVSKISSGGEGCSKGSVIRECRICQEEDEENDMEAPCACNGTLKFAHRKCIQRWCNKKGDITCEICNKVFSPNYTLPPARTSPDVMAIDIRQAWGPGMDIRNPHFLAFAAAERQFLQSEYEDYAIASSGSLACFRYVAIILMLLLLIRQTLMVTRDFAMVQDSSTFFNFQISLLQLAAFLLPCYVMARTWYMIQCRRRRQVA</sequence>
<name>A0AC58SPG1_TOBAC</name>
<protein>
    <submittedName>
        <fullName evidence="2">Uncharacterized protein LOC107816755 isoform X1</fullName>
    </submittedName>
</protein>
<dbReference type="Proteomes" id="UP000790787">
    <property type="component" value="Chromosome 15"/>
</dbReference>
<evidence type="ECO:0000313" key="1">
    <source>
        <dbReference type="Proteomes" id="UP000790787"/>
    </source>
</evidence>
<keyword evidence="1" id="KW-1185">Reference proteome</keyword>
<accession>A0AC58SPG1</accession>
<dbReference type="RefSeq" id="XP_075086857.1">
    <property type="nucleotide sequence ID" value="XM_075230756.1"/>
</dbReference>
<reference evidence="1" key="1">
    <citation type="journal article" date="2014" name="Nat. Commun.">
        <title>The tobacco genome sequence and its comparison with those of tomato and potato.</title>
        <authorList>
            <person name="Sierro N."/>
            <person name="Battey J.N."/>
            <person name="Ouadi S."/>
            <person name="Bakaher N."/>
            <person name="Bovet L."/>
            <person name="Willig A."/>
            <person name="Goepfert S."/>
            <person name="Peitsch M.C."/>
            <person name="Ivanov N.V."/>
        </authorList>
    </citation>
    <scope>NUCLEOTIDE SEQUENCE [LARGE SCALE GENOMIC DNA]</scope>
</reference>